<dbReference type="AlphaFoldDB" id="A0A7W7YWM2"/>
<dbReference type="EMBL" id="JACHIK010000011">
    <property type="protein sequence ID" value="MBB5043733.1"/>
    <property type="molecule type" value="Genomic_DNA"/>
</dbReference>
<protein>
    <submittedName>
        <fullName evidence="3">Uncharacterized protein YcfJ</fullName>
    </submittedName>
</protein>
<evidence type="ECO:0000256" key="1">
    <source>
        <dbReference type="SAM" id="SignalP"/>
    </source>
</evidence>
<feature type="chain" id="PRO_5030936566" evidence="1">
    <location>
        <begin position="19"/>
        <end position="87"/>
    </location>
</feature>
<evidence type="ECO:0000313" key="4">
    <source>
        <dbReference type="Proteomes" id="UP000535406"/>
    </source>
</evidence>
<proteinExistence type="predicted"/>
<evidence type="ECO:0000313" key="3">
    <source>
        <dbReference type="EMBL" id="MBB5043733.1"/>
    </source>
</evidence>
<evidence type="ECO:0000259" key="2">
    <source>
        <dbReference type="Pfam" id="PF13441"/>
    </source>
</evidence>
<dbReference type="Proteomes" id="UP000535406">
    <property type="component" value="Unassembled WGS sequence"/>
</dbReference>
<keyword evidence="4" id="KW-1185">Reference proteome</keyword>
<dbReference type="RefSeq" id="WP_184145100.1">
    <property type="nucleotide sequence ID" value="NZ_JACHIK010000011.1"/>
</dbReference>
<reference evidence="3 4" key="1">
    <citation type="submission" date="2020-08" db="EMBL/GenBank/DDBJ databases">
        <title>Genomic Encyclopedia of Type Strains, Phase IV (KMG-IV): sequencing the most valuable type-strain genomes for metagenomic binning, comparative biology and taxonomic classification.</title>
        <authorList>
            <person name="Goeker M."/>
        </authorList>
    </citation>
    <scope>NUCLEOTIDE SEQUENCE [LARGE SCALE GENOMIC DNA]</scope>
    <source>
        <strain evidence="3 4">DSM 21319</strain>
    </source>
</reference>
<dbReference type="PROSITE" id="PS51257">
    <property type="entry name" value="PROKAR_LIPOPROTEIN"/>
    <property type="match status" value="1"/>
</dbReference>
<keyword evidence="1" id="KW-0732">Signal</keyword>
<feature type="signal peptide" evidence="1">
    <location>
        <begin position="1"/>
        <end position="18"/>
    </location>
</feature>
<gene>
    <name evidence="3" type="ORF">HNQ66_003144</name>
</gene>
<organism evidence="3 4">
    <name type="scientific">Shinella fusca</name>
    <dbReference type="NCBI Taxonomy" id="544480"/>
    <lineage>
        <taxon>Bacteria</taxon>
        <taxon>Pseudomonadati</taxon>
        <taxon>Pseudomonadota</taxon>
        <taxon>Alphaproteobacteria</taxon>
        <taxon>Hyphomicrobiales</taxon>
        <taxon>Rhizobiaceae</taxon>
        <taxon>Shinella</taxon>
    </lineage>
</organism>
<accession>A0A7W7YWM2</accession>
<comment type="caution">
    <text evidence="3">The sequence shown here is derived from an EMBL/GenBank/DDBJ whole genome shotgun (WGS) entry which is preliminary data.</text>
</comment>
<sequence length="87" mass="8910">MKNTIIAICLAASSLTLAACSETERGTAIGAASGAIIGGAVTGRAGGALVGAAVGGTAGYLIARSDRRGYCLYRDRYGHRYEARCRR</sequence>
<feature type="domain" description="YMGG-like Gly-zipper" evidence="2">
    <location>
        <begin position="22"/>
        <end position="63"/>
    </location>
</feature>
<dbReference type="InterPro" id="IPR027367">
    <property type="entry name" value="Gly-zipper_YMGG"/>
</dbReference>
<dbReference type="Pfam" id="PF13441">
    <property type="entry name" value="Gly-zipper_YMGG"/>
    <property type="match status" value="1"/>
</dbReference>
<name>A0A7W7YWM2_9HYPH</name>